<evidence type="ECO:0000313" key="1">
    <source>
        <dbReference type="EMBL" id="CAI0442535.1"/>
    </source>
</evidence>
<gene>
    <name evidence="1" type="ORF">LITE_LOCUS27298</name>
</gene>
<keyword evidence="2" id="KW-1185">Reference proteome</keyword>
<reference evidence="1" key="1">
    <citation type="submission" date="2022-08" db="EMBL/GenBank/DDBJ databases">
        <authorList>
            <person name="Gutierrez-Valencia J."/>
        </authorList>
    </citation>
    <scope>NUCLEOTIDE SEQUENCE</scope>
</reference>
<proteinExistence type="predicted"/>
<name>A0AAV0M855_9ROSI</name>
<dbReference type="AlphaFoldDB" id="A0AAV0M855"/>
<protein>
    <submittedName>
        <fullName evidence="1">Uncharacterized protein</fullName>
    </submittedName>
</protein>
<evidence type="ECO:0000313" key="2">
    <source>
        <dbReference type="Proteomes" id="UP001154282"/>
    </source>
</evidence>
<organism evidence="1 2">
    <name type="scientific">Linum tenue</name>
    <dbReference type="NCBI Taxonomy" id="586396"/>
    <lineage>
        <taxon>Eukaryota</taxon>
        <taxon>Viridiplantae</taxon>
        <taxon>Streptophyta</taxon>
        <taxon>Embryophyta</taxon>
        <taxon>Tracheophyta</taxon>
        <taxon>Spermatophyta</taxon>
        <taxon>Magnoliopsida</taxon>
        <taxon>eudicotyledons</taxon>
        <taxon>Gunneridae</taxon>
        <taxon>Pentapetalae</taxon>
        <taxon>rosids</taxon>
        <taxon>fabids</taxon>
        <taxon>Malpighiales</taxon>
        <taxon>Linaceae</taxon>
        <taxon>Linum</taxon>
    </lineage>
</organism>
<dbReference type="Proteomes" id="UP001154282">
    <property type="component" value="Unassembled WGS sequence"/>
</dbReference>
<comment type="caution">
    <text evidence="1">The sequence shown here is derived from an EMBL/GenBank/DDBJ whole genome shotgun (WGS) entry which is preliminary data.</text>
</comment>
<dbReference type="EMBL" id="CAMGYJ010000007">
    <property type="protein sequence ID" value="CAI0442535.1"/>
    <property type="molecule type" value="Genomic_DNA"/>
</dbReference>
<accession>A0AAV0M855</accession>
<sequence length="137" mass="14923">MAGLGRVTGVEVGTVAEAGKAAVVVEAEAAVEVAEEEGEGMVDPGMVAGQGKVTGLDMEEEIMTTTHEFKLITDLMVNRHLTWFHVRIITTTLPIECRMINLQPTIFDLIIVILCDSFSLSLPFSITKKYNNNKNLS</sequence>